<evidence type="ECO:0000256" key="2">
    <source>
        <dbReference type="ARBA" id="ARBA00006695"/>
    </source>
</evidence>
<dbReference type="Pfam" id="PF12542">
    <property type="entry name" value="CWC25"/>
    <property type="match status" value="1"/>
</dbReference>
<keyword evidence="4" id="KW-0747">Spliceosome</keyword>
<sequence>MGGGDLNLKKSWHPSTMKNMEKVWKAEQEKNQEKKRIAELKREIAMERDREDMTKYAMEQGVIEKKDDKKLDWMYKGPNEMVNREEYLLGRPIDKSFEQVAQAQKDADLNRAPKNHVEYECIPPSLRFFSGNEQVDLARKMQEDPLYAIKKKEMETRSLLLKNPVKLKKIKELLEQQTKKKETKKKSKKKKSINSTDNSDDETELDNLLAAKYKQLKDKISEKHLMKSMKKIKHKKRKKSSNTYTKSDRTSKKEREYQYRRNTMHREDNSYKDNENNKKRYKERPSIEKYFDDSHKRKSHHSSFNLPQKKINEDRRTEQKWIPKKKLTEEEKEKRRQEMMANATWRNKERERNIKQYHEEEKKELSNEKIYNRDFIRKQLVAAAEVGTVASRIKSNINNIQRSCRAMDTNFAKR</sequence>
<evidence type="ECO:0000256" key="7">
    <source>
        <dbReference type="ARBA" id="ARBA00023242"/>
    </source>
</evidence>
<evidence type="ECO:0000256" key="3">
    <source>
        <dbReference type="ARBA" id="ARBA00022664"/>
    </source>
</evidence>
<feature type="coiled-coil region" evidence="8">
    <location>
        <begin position="23"/>
        <end position="50"/>
    </location>
</feature>
<proteinExistence type="inferred from homology"/>
<comment type="similarity">
    <text evidence="2">Belongs to the CWC25 family.</text>
</comment>
<keyword evidence="12" id="KW-1185">Reference proteome</keyword>
<feature type="region of interest" description="Disordered" evidence="9">
    <location>
        <begin position="221"/>
        <end position="333"/>
    </location>
</feature>
<dbReference type="Proteomes" id="UP000614350">
    <property type="component" value="Unassembled WGS sequence"/>
</dbReference>
<feature type="coiled-coil region" evidence="8">
    <location>
        <begin position="340"/>
        <end position="368"/>
    </location>
</feature>
<dbReference type="InterPro" id="IPR022209">
    <property type="entry name" value="CWC25"/>
</dbReference>
<gene>
    <name evidence="11" type="ORF">HZH66_005356</name>
</gene>
<keyword evidence="5 8" id="KW-0175">Coiled coil</keyword>
<dbReference type="InterPro" id="IPR051376">
    <property type="entry name" value="CWC25_splicing_factor"/>
</dbReference>
<feature type="compositionally biased region" description="Basic and acidic residues" evidence="9">
    <location>
        <begin position="310"/>
        <end position="333"/>
    </location>
</feature>
<dbReference type="InterPro" id="IPR019339">
    <property type="entry name" value="CIR_N_dom"/>
</dbReference>
<evidence type="ECO:0000313" key="11">
    <source>
        <dbReference type="EMBL" id="KAF7403089.1"/>
    </source>
</evidence>
<dbReference type="PANTHER" id="PTHR16196:SF0">
    <property type="entry name" value="PRE-MRNA-SPLICING FACTOR CWC25 HOMOLOG"/>
    <property type="match status" value="1"/>
</dbReference>
<dbReference type="EMBL" id="JACSEA010000004">
    <property type="protein sequence ID" value="KAF7403089.1"/>
    <property type="molecule type" value="Genomic_DNA"/>
</dbReference>
<evidence type="ECO:0000313" key="12">
    <source>
        <dbReference type="Proteomes" id="UP000614350"/>
    </source>
</evidence>
<evidence type="ECO:0000256" key="8">
    <source>
        <dbReference type="SAM" id="Coils"/>
    </source>
</evidence>
<keyword evidence="7" id="KW-0539">Nucleus</keyword>
<feature type="compositionally biased region" description="Basic residues" evidence="9">
    <location>
        <begin position="181"/>
        <end position="192"/>
    </location>
</feature>
<organism evidence="11 12">
    <name type="scientific">Vespula vulgaris</name>
    <name type="common">Yellow jacket</name>
    <name type="synonym">Wasp</name>
    <dbReference type="NCBI Taxonomy" id="7454"/>
    <lineage>
        <taxon>Eukaryota</taxon>
        <taxon>Metazoa</taxon>
        <taxon>Ecdysozoa</taxon>
        <taxon>Arthropoda</taxon>
        <taxon>Hexapoda</taxon>
        <taxon>Insecta</taxon>
        <taxon>Pterygota</taxon>
        <taxon>Neoptera</taxon>
        <taxon>Endopterygota</taxon>
        <taxon>Hymenoptera</taxon>
        <taxon>Apocrita</taxon>
        <taxon>Aculeata</taxon>
        <taxon>Vespoidea</taxon>
        <taxon>Vespidae</taxon>
        <taxon>Vespinae</taxon>
        <taxon>Vespula</taxon>
    </lineage>
</organism>
<evidence type="ECO:0000259" key="10">
    <source>
        <dbReference type="SMART" id="SM01083"/>
    </source>
</evidence>
<dbReference type="GO" id="GO:0000398">
    <property type="term" value="P:mRNA splicing, via spliceosome"/>
    <property type="evidence" value="ECO:0007669"/>
    <property type="project" value="TreeGrafter"/>
</dbReference>
<feature type="region of interest" description="Disordered" evidence="9">
    <location>
        <begin position="175"/>
        <end position="204"/>
    </location>
</feature>
<feature type="compositionally biased region" description="Basic residues" evidence="9">
    <location>
        <begin position="226"/>
        <end position="240"/>
    </location>
</feature>
<accession>A0A834K9R9</accession>
<comment type="subcellular location">
    <subcellularLocation>
        <location evidence="1">Nucleus</location>
    </subcellularLocation>
</comment>
<evidence type="ECO:0000256" key="5">
    <source>
        <dbReference type="ARBA" id="ARBA00023054"/>
    </source>
</evidence>
<feature type="compositionally biased region" description="Basic and acidic residues" evidence="9">
    <location>
        <begin position="246"/>
        <end position="295"/>
    </location>
</feature>
<dbReference type="Pfam" id="PF10197">
    <property type="entry name" value="Cir_N"/>
    <property type="match status" value="1"/>
</dbReference>
<evidence type="ECO:0000256" key="6">
    <source>
        <dbReference type="ARBA" id="ARBA00023187"/>
    </source>
</evidence>
<dbReference type="PANTHER" id="PTHR16196">
    <property type="entry name" value="CELL CYCLE CONTROL PROTEIN CWF25"/>
    <property type="match status" value="1"/>
</dbReference>
<evidence type="ECO:0000256" key="4">
    <source>
        <dbReference type="ARBA" id="ARBA00022728"/>
    </source>
</evidence>
<keyword evidence="3" id="KW-0507">mRNA processing</keyword>
<comment type="caution">
    <text evidence="11">The sequence shown here is derived from an EMBL/GenBank/DDBJ whole genome shotgun (WGS) entry which is preliminary data.</text>
</comment>
<name>A0A834K9R9_VESVU</name>
<dbReference type="AlphaFoldDB" id="A0A834K9R9"/>
<protein>
    <recommendedName>
        <fullName evidence="10">CBF1-interacting co-repressor CIR N-terminal domain-containing protein</fullName>
    </recommendedName>
</protein>
<reference evidence="11" key="1">
    <citation type="journal article" date="2020" name="G3 (Bethesda)">
        <title>High-Quality Assemblies for Three Invasive Social Wasps from the &lt;i&gt;Vespula&lt;/i&gt; Genus.</title>
        <authorList>
            <person name="Harrop T.W.R."/>
            <person name="Guhlin J."/>
            <person name="McLaughlin G.M."/>
            <person name="Permina E."/>
            <person name="Stockwell P."/>
            <person name="Gilligan J."/>
            <person name="Le Lec M.F."/>
            <person name="Gruber M.A.M."/>
            <person name="Quinn O."/>
            <person name="Lovegrove M."/>
            <person name="Duncan E.J."/>
            <person name="Remnant E.J."/>
            <person name="Van Eeckhoven J."/>
            <person name="Graham B."/>
            <person name="Knapp R.A."/>
            <person name="Langford K.W."/>
            <person name="Kronenberg Z."/>
            <person name="Press M.O."/>
            <person name="Eacker S.M."/>
            <person name="Wilson-Rankin E.E."/>
            <person name="Purcell J."/>
            <person name="Lester P.J."/>
            <person name="Dearden P.K."/>
        </authorList>
    </citation>
    <scope>NUCLEOTIDE SEQUENCE</scope>
    <source>
        <strain evidence="11">Marl-1</strain>
    </source>
</reference>
<dbReference type="GO" id="GO:0005684">
    <property type="term" value="C:U2-type spliceosomal complex"/>
    <property type="evidence" value="ECO:0007669"/>
    <property type="project" value="TreeGrafter"/>
</dbReference>
<keyword evidence="6" id="KW-0508">mRNA splicing</keyword>
<dbReference type="SMART" id="SM01083">
    <property type="entry name" value="Cir_N"/>
    <property type="match status" value="1"/>
</dbReference>
<evidence type="ECO:0000256" key="1">
    <source>
        <dbReference type="ARBA" id="ARBA00004123"/>
    </source>
</evidence>
<feature type="domain" description="CBF1-interacting co-repressor CIR N-terminal" evidence="10">
    <location>
        <begin position="11"/>
        <end position="47"/>
    </location>
</feature>
<evidence type="ECO:0000256" key="9">
    <source>
        <dbReference type="SAM" id="MobiDB-lite"/>
    </source>
</evidence>